<dbReference type="PANTHER" id="PTHR36974">
    <property type="entry name" value="MEMBRANE PROTEIN-RELATED"/>
    <property type="match status" value="1"/>
</dbReference>
<evidence type="ECO:0000313" key="5">
    <source>
        <dbReference type="Proteomes" id="UP000618382"/>
    </source>
</evidence>
<dbReference type="RefSeq" id="WP_140458269.1">
    <property type="nucleotide sequence ID" value="NZ_BAABFI010000001.1"/>
</dbReference>
<organism evidence="3 4">
    <name type="scientific">Cellulomonas oligotrophica</name>
    <dbReference type="NCBI Taxonomy" id="931536"/>
    <lineage>
        <taxon>Bacteria</taxon>
        <taxon>Bacillati</taxon>
        <taxon>Actinomycetota</taxon>
        <taxon>Actinomycetes</taxon>
        <taxon>Micrococcales</taxon>
        <taxon>Cellulomonadaceae</taxon>
        <taxon>Cellulomonas</taxon>
    </lineage>
</organism>
<keyword evidence="1" id="KW-0472">Membrane</keyword>
<sequence>MTSSVQPLRTGARGLVAAFLVSGTVHLVRPEVFEPIVPRGLPEPRGLVVWSGVAELVCATGMLVPRTRRAAGAAGAALLVGVFPANVQMAVSAVRAARRRPTPRRWAVAVLTLARLPLQWPLVVWSARAGR</sequence>
<name>A0A7Y9JXG1_9CELL</name>
<dbReference type="Proteomes" id="UP000577956">
    <property type="component" value="Unassembled WGS sequence"/>
</dbReference>
<dbReference type="EMBL" id="JACCBK010000001">
    <property type="protein sequence ID" value="NYD86688.1"/>
    <property type="molecule type" value="Genomic_DNA"/>
</dbReference>
<keyword evidence="5" id="KW-1185">Reference proteome</keyword>
<feature type="transmembrane region" description="Helical" evidence="1">
    <location>
        <begin position="71"/>
        <end position="94"/>
    </location>
</feature>
<evidence type="ECO:0000256" key="1">
    <source>
        <dbReference type="SAM" id="Phobius"/>
    </source>
</evidence>
<dbReference type="EMBL" id="BONN01000020">
    <property type="protein sequence ID" value="GIG34597.1"/>
    <property type="molecule type" value="Genomic_DNA"/>
</dbReference>
<reference evidence="3 4" key="1">
    <citation type="submission" date="2020-07" db="EMBL/GenBank/DDBJ databases">
        <title>Sequencing the genomes of 1000 actinobacteria strains.</title>
        <authorList>
            <person name="Klenk H.-P."/>
        </authorList>
    </citation>
    <scope>NUCLEOTIDE SEQUENCE [LARGE SCALE GENOMIC DNA]</scope>
    <source>
        <strain evidence="3 4">DSM 24482</strain>
    </source>
</reference>
<keyword evidence="1" id="KW-1133">Transmembrane helix</keyword>
<evidence type="ECO:0000313" key="2">
    <source>
        <dbReference type="EMBL" id="GIG34597.1"/>
    </source>
</evidence>
<gene>
    <name evidence="3" type="ORF">BKA21_002237</name>
    <name evidence="2" type="ORF">Col01nite_37560</name>
</gene>
<dbReference type="AlphaFoldDB" id="A0A7Y9JXG1"/>
<evidence type="ECO:0000313" key="4">
    <source>
        <dbReference type="Proteomes" id="UP000577956"/>
    </source>
</evidence>
<accession>A0A7Y9JXG1</accession>
<reference evidence="2 5" key="2">
    <citation type="submission" date="2021-01" db="EMBL/GenBank/DDBJ databases">
        <title>Whole genome shotgun sequence of Cellulomonas oligotrophica NBRC 109435.</title>
        <authorList>
            <person name="Komaki H."/>
            <person name="Tamura T."/>
        </authorList>
    </citation>
    <scope>NUCLEOTIDE SEQUENCE [LARGE SCALE GENOMIC DNA]</scope>
    <source>
        <strain evidence="2 5">NBRC 109435</strain>
    </source>
</reference>
<dbReference type="PANTHER" id="PTHR36974:SF1">
    <property type="entry name" value="DOXX FAMILY MEMBRANE PROTEIN"/>
    <property type="match status" value="1"/>
</dbReference>
<evidence type="ECO:0000313" key="3">
    <source>
        <dbReference type="EMBL" id="NYD86688.1"/>
    </source>
</evidence>
<keyword evidence="1" id="KW-0812">Transmembrane</keyword>
<protein>
    <submittedName>
        <fullName evidence="2 3">Membrane protein</fullName>
    </submittedName>
</protein>
<proteinExistence type="predicted"/>
<dbReference type="Proteomes" id="UP000618382">
    <property type="component" value="Unassembled WGS sequence"/>
</dbReference>
<comment type="caution">
    <text evidence="3">The sequence shown here is derived from an EMBL/GenBank/DDBJ whole genome shotgun (WGS) entry which is preliminary data.</text>
</comment>